<keyword evidence="6" id="KW-0472">Membrane</keyword>
<keyword evidence="6" id="KW-0812">Transmembrane</keyword>
<dbReference type="InterPro" id="IPR013766">
    <property type="entry name" value="Thioredoxin_domain"/>
</dbReference>
<dbReference type="PANTHER" id="PTHR13887">
    <property type="entry name" value="GLUTATHIONE S-TRANSFERASE KAPPA"/>
    <property type="match status" value="1"/>
</dbReference>
<dbReference type="GO" id="GO:0016491">
    <property type="term" value="F:oxidoreductase activity"/>
    <property type="evidence" value="ECO:0007669"/>
    <property type="project" value="UniProtKB-KW"/>
</dbReference>
<name>A0A1J4U1Z6_9BACT</name>
<dbReference type="Gene3D" id="3.40.30.10">
    <property type="entry name" value="Glutaredoxin"/>
    <property type="match status" value="1"/>
</dbReference>
<evidence type="ECO:0000256" key="2">
    <source>
        <dbReference type="ARBA" id="ARBA00022729"/>
    </source>
</evidence>
<keyword evidence="2" id="KW-0732">Signal</keyword>
<evidence type="ECO:0000256" key="1">
    <source>
        <dbReference type="ARBA" id="ARBA00005791"/>
    </source>
</evidence>
<evidence type="ECO:0000313" key="8">
    <source>
        <dbReference type="EMBL" id="OIO17409.1"/>
    </source>
</evidence>
<comment type="caution">
    <text evidence="8">The sequence shown here is derived from an EMBL/GenBank/DDBJ whole genome shotgun (WGS) entry which is preliminary data.</text>
</comment>
<dbReference type="InterPro" id="IPR012336">
    <property type="entry name" value="Thioredoxin-like_fold"/>
</dbReference>
<evidence type="ECO:0000256" key="3">
    <source>
        <dbReference type="ARBA" id="ARBA00023002"/>
    </source>
</evidence>
<keyword evidence="5" id="KW-0676">Redox-active center</keyword>
<keyword evidence="4" id="KW-1015">Disulfide bond</keyword>
<comment type="similarity">
    <text evidence="1">Belongs to the thioredoxin family. DsbA subfamily.</text>
</comment>
<dbReference type="PANTHER" id="PTHR13887:SF14">
    <property type="entry name" value="DISULFIDE BOND FORMATION PROTEIN D"/>
    <property type="match status" value="1"/>
</dbReference>
<dbReference type="Proteomes" id="UP000182465">
    <property type="component" value="Unassembled WGS sequence"/>
</dbReference>
<evidence type="ECO:0000256" key="6">
    <source>
        <dbReference type="SAM" id="Phobius"/>
    </source>
</evidence>
<gene>
    <name evidence="8" type="ORF">AUJ29_01280</name>
</gene>
<feature type="domain" description="Thioredoxin" evidence="7">
    <location>
        <begin position="32"/>
        <end position="186"/>
    </location>
</feature>
<dbReference type="Pfam" id="PF13462">
    <property type="entry name" value="Thioredoxin_4"/>
    <property type="match status" value="1"/>
</dbReference>
<keyword evidence="3" id="KW-0560">Oxidoreductase</keyword>
<protein>
    <recommendedName>
        <fullName evidence="7">Thioredoxin domain-containing protein</fullName>
    </recommendedName>
</protein>
<dbReference type="SUPFAM" id="SSF52833">
    <property type="entry name" value="Thioredoxin-like"/>
    <property type="match status" value="1"/>
</dbReference>
<evidence type="ECO:0000256" key="4">
    <source>
        <dbReference type="ARBA" id="ARBA00023157"/>
    </source>
</evidence>
<dbReference type="InterPro" id="IPR036249">
    <property type="entry name" value="Thioredoxin-like_sf"/>
</dbReference>
<proteinExistence type="inferred from homology"/>
<sequence length="235" mass="26409">MVKISATTFIIISIILLVCVFFVFMIAGFFVSRPNANSVQTNIQNQTGNINGKDPMVTSAEEVYMSFLRDSDPVRGDGQADLLVLEFGDFECPYCFDMYSALIKVLADFDGQIGLVWKDFPNPMHLQARNAALSARCAQEQGKFWEYHDYLFVNQDELSRDMYNKIAIELGLNLEQFNTCLDSSKYIEELGQGLQDGQKLGVDGTPYLFIGNSKVDSLISEEELAGVIRKEFGKE</sequence>
<evidence type="ECO:0000259" key="7">
    <source>
        <dbReference type="PROSITE" id="PS51352"/>
    </source>
</evidence>
<accession>A0A1J4U1Z6</accession>
<evidence type="ECO:0000256" key="5">
    <source>
        <dbReference type="ARBA" id="ARBA00023284"/>
    </source>
</evidence>
<keyword evidence="6" id="KW-1133">Transmembrane helix</keyword>
<evidence type="ECO:0000313" key="9">
    <source>
        <dbReference type="Proteomes" id="UP000182465"/>
    </source>
</evidence>
<dbReference type="PROSITE" id="PS51352">
    <property type="entry name" value="THIOREDOXIN_2"/>
    <property type="match status" value="1"/>
</dbReference>
<organism evidence="8 9">
    <name type="scientific">Candidatus Kuenenbacteria bacterium CG1_02_38_13</name>
    <dbReference type="NCBI Taxonomy" id="1805235"/>
    <lineage>
        <taxon>Bacteria</taxon>
        <taxon>Candidatus Kueneniibacteriota</taxon>
    </lineage>
</organism>
<dbReference type="AlphaFoldDB" id="A0A1J4U1Z6"/>
<reference evidence="8 9" key="1">
    <citation type="journal article" date="2016" name="Environ. Microbiol.">
        <title>Genomic resolution of a cold subsurface aquifer community provides metabolic insights for novel microbes adapted to high CO concentrations.</title>
        <authorList>
            <person name="Probst A.J."/>
            <person name="Castelle C.J."/>
            <person name="Singh A."/>
            <person name="Brown C.T."/>
            <person name="Anantharaman K."/>
            <person name="Sharon I."/>
            <person name="Hug L.A."/>
            <person name="Burstein D."/>
            <person name="Emerson J.B."/>
            <person name="Thomas B.C."/>
            <person name="Banfield J.F."/>
        </authorList>
    </citation>
    <scope>NUCLEOTIDE SEQUENCE [LARGE SCALE GENOMIC DNA]</scope>
    <source>
        <strain evidence="8">CG1_02_38_13</strain>
    </source>
</reference>
<dbReference type="EMBL" id="MNVB01000031">
    <property type="protein sequence ID" value="OIO17409.1"/>
    <property type="molecule type" value="Genomic_DNA"/>
</dbReference>
<feature type="transmembrane region" description="Helical" evidence="6">
    <location>
        <begin position="6"/>
        <end position="31"/>
    </location>
</feature>